<name>A0A967AC40_9FLAO</name>
<dbReference type="InterPro" id="IPR022551">
    <property type="entry name" value="BrxC"/>
</dbReference>
<dbReference type="InterPro" id="IPR036249">
    <property type="entry name" value="Thioredoxin-like_sf"/>
</dbReference>
<comment type="caution">
    <text evidence="1">The sequence shown here is derived from an EMBL/GenBank/DDBJ whole genome shotgun (WGS) entry which is preliminary data.</text>
</comment>
<dbReference type="RefSeq" id="WP_166399199.1">
    <property type="nucleotide sequence ID" value="NZ_JAANAS010000002.1"/>
</dbReference>
<dbReference type="Proteomes" id="UP000643701">
    <property type="component" value="Unassembled WGS sequence"/>
</dbReference>
<dbReference type="EMBL" id="JAANAS010000002">
    <property type="protein sequence ID" value="NGZ88930.1"/>
    <property type="molecule type" value="Genomic_DNA"/>
</dbReference>
<dbReference type="Pfam" id="PF11009">
    <property type="entry name" value="BrxC"/>
    <property type="match status" value="1"/>
</dbReference>
<dbReference type="SUPFAM" id="SSF52833">
    <property type="entry name" value="Thioredoxin-like"/>
    <property type="match status" value="1"/>
</dbReference>
<evidence type="ECO:0000313" key="1">
    <source>
        <dbReference type="EMBL" id="NGZ88930.1"/>
    </source>
</evidence>
<proteinExistence type="predicted"/>
<evidence type="ECO:0000313" key="2">
    <source>
        <dbReference type="Proteomes" id="UP000643701"/>
    </source>
</evidence>
<keyword evidence="2" id="KW-1185">Reference proteome</keyword>
<reference evidence="1" key="1">
    <citation type="submission" date="2020-03" db="EMBL/GenBank/DDBJ databases">
        <title>Psychroflexus Maritimus sp. nov., isolate from marine sediment.</title>
        <authorList>
            <person name="Zhong Y.-L."/>
        </authorList>
    </citation>
    <scope>NUCLEOTIDE SEQUENCE</scope>
    <source>
        <strain evidence="1">C1</strain>
    </source>
</reference>
<accession>A0A967AC40</accession>
<dbReference type="AlphaFoldDB" id="A0A967AC40"/>
<gene>
    <name evidence="1" type="primary">ytxJ</name>
    <name evidence="1" type="ORF">G7034_01530</name>
</gene>
<protein>
    <submittedName>
        <fullName evidence="1">Bacillithiol system redox-active protein YtxJ</fullName>
    </submittedName>
</protein>
<organism evidence="1 2">
    <name type="scientific">Psychroflexus maritimus</name>
    <dbReference type="NCBI Taxonomy" id="2714865"/>
    <lineage>
        <taxon>Bacteria</taxon>
        <taxon>Pseudomonadati</taxon>
        <taxon>Bacteroidota</taxon>
        <taxon>Flavobacteriia</taxon>
        <taxon>Flavobacteriales</taxon>
        <taxon>Flavobacteriaceae</taxon>
        <taxon>Psychroflexus</taxon>
    </lineage>
</organism>
<sequence>MSFLNRLFSRKNKPKTPTNEEQKASPWLTITKHEQIDYLKELSKQNLVVIFKHSTRCGISSMVWNRFQNNKYLEREDVKFFYLDLLSYRDISTEIAHEFQVLHQSPQLIILKNQNLVHHSSHSAINPSVLEQFLD</sequence>
<dbReference type="Gene3D" id="3.40.30.10">
    <property type="entry name" value="Glutaredoxin"/>
    <property type="match status" value="1"/>
</dbReference>
<dbReference type="NCBIfam" id="TIGR04019">
    <property type="entry name" value="B_thiol_YtxJ"/>
    <property type="match status" value="1"/>
</dbReference>